<dbReference type="InterPro" id="IPR012341">
    <property type="entry name" value="6hp_glycosidase-like_sf"/>
</dbReference>
<evidence type="ECO:0000256" key="6">
    <source>
        <dbReference type="ARBA" id="ARBA00023295"/>
    </source>
</evidence>
<sequence length="446" mass="50255">MISSEGEKPMSADLITEARKRAEAILIGNGGELGLLGSNQAYQQVWARDSMICGLGLLLCADEEGKRIHQRSLHTLRSFQSELGKIPHNVGFTDVADPALIAHGGKLEVAGKTGVAIEDTIHAGCVDGNLWYIIGQYYDYMVKGDKASLSAAWPSLEKALLWLRYQDSNECGLLEVHEAMDWADLFANRYNVLFDNVLYYAAWKCMGEMAEALGLNAETYVRAAEDVHRKINVLLWVGPEEPLDLDWVANERKEWLYPLKRVGTELVERPFYLPYMGFRDYADRFDTLGNLLAIVFDVADRRKADKILDYIEGTGLNEPFPVKALYPPINPGEKDWQDYYRVRNLNQPHHYHNGGAWPFIGGFYVAALVKAGRLKEAAFQLDKLAQMNRLGKKAEWEFNEWFHGLSGRPMGYGGQSWSAAMYIFAHDCVKRGEVSVFNAANGWEIG</sequence>
<dbReference type="InterPro" id="IPR024746">
    <property type="entry name" value="Glyco_hydro_100"/>
</dbReference>
<evidence type="ECO:0000256" key="1">
    <source>
        <dbReference type="ARBA" id="ARBA00000094"/>
    </source>
</evidence>
<dbReference type="InterPro" id="IPR006775">
    <property type="entry name" value="GH116_catalytic"/>
</dbReference>
<evidence type="ECO:0000313" key="8">
    <source>
        <dbReference type="EMBL" id="KIL38415.1"/>
    </source>
</evidence>
<evidence type="ECO:0000256" key="2">
    <source>
        <dbReference type="ARBA" id="ARBA00007671"/>
    </source>
</evidence>
<feature type="domain" description="Glycosyl-hydrolase family 116 catalytic region" evidence="7">
    <location>
        <begin position="126"/>
        <end position="237"/>
    </location>
</feature>
<dbReference type="PANTHER" id="PTHR34987:SF6">
    <property type="entry name" value="ALPHA-L-RHAMNOSIDASE SIX-HAIRPIN GLYCOSIDASE DOMAIN-CONTAINING PROTEIN"/>
    <property type="match status" value="1"/>
</dbReference>
<comment type="similarity">
    <text evidence="2">Belongs to the glycosyl hydrolase 100 family.</text>
</comment>
<dbReference type="Pfam" id="PF04685">
    <property type="entry name" value="DUF608"/>
    <property type="match status" value="1"/>
</dbReference>
<keyword evidence="9" id="KW-1185">Reference proteome</keyword>
<comment type="catalytic activity">
    <reaction evidence="1">
        <text>Hydrolysis of terminal non-reducing beta-D-fructofuranoside residues in beta-D-fructofuranosides.</text>
        <dbReference type="EC" id="3.2.1.26"/>
    </reaction>
</comment>
<proteinExistence type="inferred from homology"/>
<gene>
    <name evidence="8" type="ORF">SD70_26505</name>
</gene>
<accession>A0ABR5ABI1</accession>
<keyword evidence="5" id="KW-0119">Carbohydrate metabolism</keyword>
<keyword evidence="4" id="KW-0378">Hydrolase</keyword>
<dbReference type="PANTHER" id="PTHR34987">
    <property type="entry name" value="C, PUTATIVE (AFU_ORTHOLOGUE AFUA_3G02880)-RELATED"/>
    <property type="match status" value="1"/>
</dbReference>
<evidence type="ECO:0000256" key="5">
    <source>
        <dbReference type="ARBA" id="ARBA00023277"/>
    </source>
</evidence>
<protein>
    <recommendedName>
        <fullName evidence="3">beta-fructofuranosidase</fullName>
        <ecNumber evidence="3">3.2.1.26</ecNumber>
    </recommendedName>
</protein>
<evidence type="ECO:0000313" key="9">
    <source>
        <dbReference type="Proteomes" id="UP000031967"/>
    </source>
</evidence>
<dbReference type="EMBL" id="JXAK01000062">
    <property type="protein sequence ID" value="KIL38415.1"/>
    <property type="molecule type" value="Genomic_DNA"/>
</dbReference>
<keyword evidence="6" id="KW-0326">Glycosidase</keyword>
<evidence type="ECO:0000256" key="4">
    <source>
        <dbReference type="ARBA" id="ARBA00022801"/>
    </source>
</evidence>
<evidence type="ECO:0000256" key="3">
    <source>
        <dbReference type="ARBA" id="ARBA00012758"/>
    </source>
</evidence>
<dbReference type="Gene3D" id="1.50.10.10">
    <property type="match status" value="1"/>
</dbReference>
<dbReference type="Proteomes" id="UP000031967">
    <property type="component" value="Unassembled WGS sequence"/>
</dbReference>
<reference evidence="8 9" key="1">
    <citation type="submission" date="2014-12" db="EMBL/GenBank/DDBJ databases">
        <title>Draft genome sequence of Paenibacillus kamchatkensis strain B-2647.</title>
        <authorList>
            <person name="Karlyshev A.V."/>
            <person name="Kudryashova E.B."/>
        </authorList>
    </citation>
    <scope>NUCLEOTIDE SEQUENCE [LARGE SCALE GENOMIC DNA]</scope>
    <source>
        <strain evidence="8 9">VKM B-2647</strain>
    </source>
</reference>
<dbReference type="InterPro" id="IPR008928">
    <property type="entry name" value="6-hairpin_glycosidase_sf"/>
</dbReference>
<dbReference type="EC" id="3.2.1.26" evidence="3"/>
<comment type="caution">
    <text evidence="8">The sequence shown here is derived from an EMBL/GenBank/DDBJ whole genome shotgun (WGS) entry which is preliminary data.</text>
</comment>
<organism evidence="8 9">
    <name type="scientific">Gordoniibacillus kamchatkensis</name>
    <dbReference type="NCBI Taxonomy" id="1590651"/>
    <lineage>
        <taxon>Bacteria</taxon>
        <taxon>Bacillati</taxon>
        <taxon>Bacillota</taxon>
        <taxon>Bacilli</taxon>
        <taxon>Bacillales</taxon>
        <taxon>Paenibacillaceae</taxon>
        <taxon>Gordoniibacillus</taxon>
    </lineage>
</organism>
<name>A0ABR5ABI1_9BACL</name>
<dbReference type="SUPFAM" id="SSF48208">
    <property type="entry name" value="Six-hairpin glycosidases"/>
    <property type="match status" value="1"/>
</dbReference>
<dbReference type="Pfam" id="PF12899">
    <property type="entry name" value="Glyco_hydro_100"/>
    <property type="match status" value="1"/>
</dbReference>
<evidence type="ECO:0000259" key="7">
    <source>
        <dbReference type="Pfam" id="PF04685"/>
    </source>
</evidence>